<dbReference type="EMBL" id="CP032325">
    <property type="protein sequence ID" value="QCN99914.1"/>
    <property type="molecule type" value="Genomic_DNA"/>
</dbReference>
<protein>
    <submittedName>
        <fullName evidence="2">DUF4381 domain-containing protein</fullName>
    </submittedName>
</protein>
<dbReference type="KEGG" id="aare:D3093_32275"/>
<accession>A0A4D8PRG4</accession>
<keyword evidence="2" id="KW-0614">Plasmid</keyword>
<dbReference type="InterPro" id="IPR025489">
    <property type="entry name" value="DUF4381"/>
</dbReference>
<evidence type="ECO:0000313" key="3">
    <source>
        <dbReference type="Proteomes" id="UP000298595"/>
    </source>
</evidence>
<proteinExistence type="predicted"/>
<gene>
    <name evidence="2" type="ORF">D3093_32275</name>
</gene>
<dbReference type="Proteomes" id="UP000298595">
    <property type="component" value="Plasmid p4"/>
</dbReference>
<reference evidence="2 3" key="1">
    <citation type="submission" date="2018-09" db="EMBL/GenBank/DDBJ databases">
        <title>Whole genome based analysis of evolution and adaptive divergence in Indian and Brazilian strains of Azospirillum brasilense.</title>
        <authorList>
            <person name="Singh C."/>
            <person name="Tripathi A.K."/>
        </authorList>
    </citation>
    <scope>NUCLEOTIDE SEQUENCE [LARGE SCALE GENOMIC DNA]</scope>
    <source>
        <strain evidence="2 3">MTCC4035</strain>
        <plasmid evidence="2 3">p4</plasmid>
    </source>
</reference>
<keyword evidence="1" id="KW-1133">Transmembrane helix</keyword>
<feature type="transmembrane region" description="Helical" evidence="1">
    <location>
        <begin position="28"/>
        <end position="49"/>
    </location>
</feature>
<geneLocation type="plasmid" evidence="2 3">
    <name>p4</name>
</geneLocation>
<organism evidence="2 3">
    <name type="scientific">Azospirillum argentinense</name>
    <dbReference type="NCBI Taxonomy" id="2970906"/>
    <lineage>
        <taxon>Bacteria</taxon>
        <taxon>Pseudomonadati</taxon>
        <taxon>Pseudomonadota</taxon>
        <taxon>Alphaproteobacteria</taxon>
        <taxon>Rhodospirillales</taxon>
        <taxon>Azospirillaceae</taxon>
        <taxon>Azospirillum</taxon>
    </lineage>
</organism>
<dbReference type="Pfam" id="PF14316">
    <property type="entry name" value="DUF4381"/>
    <property type="match status" value="1"/>
</dbReference>
<evidence type="ECO:0000256" key="1">
    <source>
        <dbReference type="SAM" id="Phobius"/>
    </source>
</evidence>
<name>A0A4D8PRG4_9PROT</name>
<evidence type="ECO:0000313" key="2">
    <source>
        <dbReference type="EMBL" id="QCN99914.1"/>
    </source>
</evidence>
<keyword evidence="1" id="KW-0812">Transmembrane</keyword>
<sequence length="159" mass="16581">MMDDPADLSRLADIVVPPPVAWWPPAPGWWIVAAALLAILTILGTALVARRRRNAYRRASLAELAAIGTVADPASAAAVSAILKRTALTAYPRTEVASLTGAGWLAFLDRTSGSQDFTKGPGTGLTRAAFGAPPSDGDGDGNAVAAAARRWVKRHRVEG</sequence>
<dbReference type="AlphaFoldDB" id="A0A4D8PRG4"/>
<keyword evidence="1" id="KW-0472">Membrane</keyword>